<keyword evidence="1" id="KW-0175">Coiled coil</keyword>
<dbReference type="EMBL" id="JAEQNB010000004">
    <property type="protein sequence ID" value="MBL0387916.1"/>
    <property type="molecule type" value="Genomic_DNA"/>
</dbReference>
<evidence type="ECO:0000256" key="1">
    <source>
        <dbReference type="SAM" id="Coils"/>
    </source>
</evidence>
<dbReference type="RefSeq" id="WP_201636371.1">
    <property type="nucleotide sequence ID" value="NZ_JAEQNB010000004.1"/>
</dbReference>
<organism evidence="3 4">
    <name type="scientific">Tumebacillus amylolyticus</name>
    <dbReference type="NCBI Taxonomy" id="2801339"/>
    <lineage>
        <taxon>Bacteria</taxon>
        <taxon>Bacillati</taxon>
        <taxon>Bacillota</taxon>
        <taxon>Bacilli</taxon>
        <taxon>Bacillales</taxon>
        <taxon>Alicyclobacillaceae</taxon>
        <taxon>Tumebacillus</taxon>
    </lineage>
</organism>
<evidence type="ECO:0000256" key="2">
    <source>
        <dbReference type="SAM" id="MobiDB-lite"/>
    </source>
</evidence>
<dbReference type="Proteomes" id="UP000602284">
    <property type="component" value="Unassembled WGS sequence"/>
</dbReference>
<sequence>MPLKIPAAKIGRWQHPQYGVIDINQQKLDEMKRNFTEGTIGRRAFIRIAHDKGNAPTFGGAPAEAWIDGLVQEGDVLFALAEPTDGSVVELIKTQKYRYASPEYQDNYKSKIDGSSKGAVLEAIALTNEPFLTGLPENIMLSDPPDTVYLNFKEVSTNMEKVDQLLEETKQTNGLLKKLSDGIAALFSGGQKPEPTPAAPAPTPQPAPAPAAAVPNPAGQDDFQKKLADMQAQIDEANANALQAQSGQRVAEINKKLSDYVAAGIPPAYIDNARKILLGEDGKEAGVIKLADNDFTARTAEVYGMLDAFPESARIKMAQLGAGGHPPTDDQKTAEESRKLAEQAMIDLGYRLVDGKFVQ</sequence>
<accession>A0ABS1JCB3</accession>
<reference evidence="3 4" key="1">
    <citation type="submission" date="2021-01" db="EMBL/GenBank/DDBJ databases">
        <title>Tumebacillus sp. strain ITR2 16S ribosomal RNA gene Genome sequencing and assembly.</title>
        <authorList>
            <person name="Kang M."/>
        </authorList>
    </citation>
    <scope>NUCLEOTIDE SEQUENCE [LARGE SCALE GENOMIC DNA]</scope>
    <source>
        <strain evidence="3 4">ITR2</strain>
    </source>
</reference>
<comment type="caution">
    <text evidence="3">The sequence shown here is derived from an EMBL/GenBank/DDBJ whole genome shotgun (WGS) entry which is preliminary data.</text>
</comment>
<keyword evidence="4" id="KW-1185">Reference proteome</keyword>
<proteinExistence type="predicted"/>
<feature type="compositionally biased region" description="Pro residues" evidence="2">
    <location>
        <begin position="194"/>
        <end position="209"/>
    </location>
</feature>
<name>A0ABS1JCB3_9BACL</name>
<gene>
    <name evidence="3" type="ORF">JJB07_14845</name>
</gene>
<feature type="region of interest" description="Disordered" evidence="2">
    <location>
        <begin position="186"/>
        <end position="220"/>
    </location>
</feature>
<protein>
    <submittedName>
        <fullName evidence="3">Uncharacterized protein</fullName>
    </submittedName>
</protein>
<feature type="coiled-coil region" evidence="1">
    <location>
        <begin position="220"/>
        <end position="247"/>
    </location>
</feature>
<evidence type="ECO:0000313" key="3">
    <source>
        <dbReference type="EMBL" id="MBL0387916.1"/>
    </source>
</evidence>
<evidence type="ECO:0000313" key="4">
    <source>
        <dbReference type="Proteomes" id="UP000602284"/>
    </source>
</evidence>